<gene>
    <name evidence="2" type="ORF">CK203_039868</name>
</gene>
<accession>A0A438HQ99</accession>
<name>A0A438HQ99_VITVI</name>
<evidence type="ECO:0000313" key="2">
    <source>
        <dbReference type="EMBL" id="RVW86632.1"/>
    </source>
</evidence>
<sequence>MESSVLPLEFNGNTDRCIIQSAVSQFVQSNVSGAVDASASETLLMLVGLFITRVRYRAGIAGYGFQPSPAQPSPAPPRPAPKTHTRVGTGRGWDFNFNPITGTGMPRPSPPRV</sequence>
<evidence type="ECO:0000313" key="3">
    <source>
        <dbReference type="Proteomes" id="UP000288805"/>
    </source>
</evidence>
<feature type="compositionally biased region" description="Pro residues" evidence="1">
    <location>
        <begin position="69"/>
        <end position="80"/>
    </location>
</feature>
<comment type="caution">
    <text evidence="2">The sequence shown here is derived from an EMBL/GenBank/DDBJ whole genome shotgun (WGS) entry which is preliminary data.</text>
</comment>
<proteinExistence type="predicted"/>
<evidence type="ECO:0000256" key="1">
    <source>
        <dbReference type="SAM" id="MobiDB-lite"/>
    </source>
</evidence>
<protein>
    <submittedName>
        <fullName evidence="2">Uncharacterized protein</fullName>
    </submittedName>
</protein>
<organism evidence="2 3">
    <name type="scientific">Vitis vinifera</name>
    <name type="common">Grape</name>
    <dbReference type="NCBI Taxonomy" id="29760"/>
    <lineage>
        <taxon>Eukaryota</taxon>
        <taxon>Viridiplantae</taxon>
        <taxon>Streptophyta</taxon>
        <taxon>Embryophyta</taxon>
        <taxon>Tracheophyta</taxon>
        <taxon>Spermatophyta</taxon>
        <taxon>Magnoliopsida</taxon>
        <taxon>eudicotyledons</taxon>
        <taxon>Gunneridae</taxon>
        <taxon>Pentapetalae</taxon>
        <taxon>rosids</taxon>
        <taxon>Vitales</taxon>
        <taxon>Vitaceae</taxon>
        <taxon>Viteae</taxon>
        <taxon>Vitis</taxon>
    </lineage>
</organism>
<dbReference type="AlphaFoldDB" id="A0A438HQ99"/>
<dbReference type="EMBL" id="QGNW01000191">
    <property type="protein sequence ID" value="RVW86632.1"/>
    <property type="molecule type" value="Genomic_DNA"/>
</dbReference>
<feature type="region of interest" description="Disordered" evidence="1">
    <location>
        <begin position="64"/>
        <end position="113"/>
    </location>
</feature>
<reference evidence="2 3" key="1">
    <citation type="journal article" date="2018" name="PLoS Genet.">
        <title>Population sequencing reveals clonal diversity and ancestral inbreeding in the grapevine cultivar Chardonnay.</title>
        <authorList>
            <person name="Roach M.J."/>
            <person name="Johnson D.L."/>
            <person name="Bohlmann J."/>
            <person name="van Vuuren H.J."/>
            <person name="Jones S.J."/>
            <person name="Pretorius I.S."/>
            <person name="Schmidt S.A."/>
            <person name="Borneman A.R."/>
        </authorList>
    </citation>
    <scope>NUCLEOTIDE SEQUENCE [LARGE SCALE GENOMIC DNA]</scope>
    <source>
        <strain evidence="3">cv. Chardonnay</strain>
        <tissue evidence="2">Leaf</tissue>
    </source>
</reference>
<dbReference type="Proteomes" id="UP000288805">
    <property type="component" value="Unassembled WGS sequence"/>
</dbReference>